<name>A0A8S5TP30_9CAUD</name>
<accession>A0A8S5TP30</accession>
<sequence>MPTIEPGRDLIKKYLKENSISISKLASAYGIPKQDVTDYLSGRIKAPKGNRFILKAIRDFNL</sequence>
<dbReference type="GO" id="GO:0003677">
    <property type="term" value="F:DNA binding"/>
    <property type="evidence" value="ECO:0007669"/>
    <property type="project" value="InterPro"/>
</dbReference>
<protein>
    <submittedName>
        <fullName evidence="1">Regulatory protein</fullName>
    </submittedName>
</protein>
<dbReference type="EMBL" id="BK032869">
    <property type="protein sequence ID" value="DAF64890.1"/>
    <property type="molecule type" value="Genomic_DNA"/>
</dbReference>
<dbReference type="SUPFAM" id="SSF47413">
    <property type="entry name" value="lambda repressor-like DNA-binding domains"/>
    <property type="match status" value="1"/>
</dbReference>
<evidence type="ECO:0000313" key="1">
    <source>
        <dbReference type="EMBL" id="DAF64890.1"/>
    </source>
</evidence>
<reference evidence="1" key="1">
    <citation type="journal article" date="2021" name="Proc. Natl. Acad. Sci. U.S.A.">
        <title>A Catalog of Tens of Thousands of Viruses from Human Metagenomes Reveals Hidden Associations with Chronic Diseases.</title>
        <authorList>
            <person name="Tisza M.J."/>
            <person name="Buck C.B."/>
        </authorList>
    </citation>
    <scope>NUCLEOTIDE SEQUENCE</scope>
    <source>
        <strain evidence="1">CttqT1</strain>
    </source>
</reference>
<organism evidence="1">
    <name type="scientific">Siphoviridae sp. cttqT1</name>
    <dbReference type="NCBI Taxonomy" id="2827961"/>
    <lineage>
        <taxon>Viruses</taxon>
        <taxon>Duplodnaviria</taxon>
        <taxon>Heunggongvirae</taxon>
        <taxon>Uroviricota</taxon>
        <taxon>Caudoviricetes</taxon>
    </lineage>
</organism>
<dbReference type="InterPro" id="IPR010982">
    <property type="entry name" value="Lambda_DNA-bd_dom_sf"/>
</dbReference>
<proteinExistence type="predicted"/>